<name>X1I434_9ZZZZ</name>
<dbReference type="EMBL" id="BARU01042988">
    <property type="protein sequence ID" value="GAH77166.1"/>
    <property type="molecule type" value="Genomic_DNA"/>
</dbReference>
<comment type="caution">
    <text evidence="1">The sequence shown here is derived from an EMBL/GenBank/DDBJ whole genome shotgun (WGS) entry which is preliminary data.</text>
</comment>
<evidence type="ECO:0000313" key="1">
    <source>
        <dbReference type="EMBL" id="GAH77166.1"/>
    </source>
</evidence>
<organism evidence="1">
    <name type="scientific">marine sediment metagenome</name>
    <dbReference type="NCBI Taxonomy" id="412755"/>
    <lineage>
        <taxon>unclassified sequences</taxon>
        <taxon>metagenomes</taxon>
        <taxon>ecological metagenomes</taxon>
    </lineage>
</organism>
<protein>
    <submittedName>
        <fullName evidence="1">Uncharacterized protein</fullName>
    </submittedName>
</protein>
<feature type="non-terminal residue" evidence="1">
    <location>
        <position position="39"/>
    </location>
</feature>
<dbReference type="AlphaFoldDB" id="X1I434"/>
<proteinExistence type="predicted"/>
<gene>
    <name evidence="1" type="ORF">S03H2_65930</name>
</gene>
<reference evidence="1" key="1">
    <citation type="journal article" date="2014" name="Front. Microbiol.">
        <title>High frequency of phylogenetically diverse reductive dehalogenase-homologous genes in deep subseafloor sedimentary metagenomes.</title>
        <authorList>
            <person name="Kawai M."/>
            <person name="Futagami T."/>
            <person name="Toyoda A."/>
            <person name="Takaki Y."/>
            <person name="Nishi S."/>
            <person name="Hori S."/>
            <person name="Arai W."/>
            <person name="Tsubouchi T."/>
            <person name="Morono Y."/>
            <person name="Uchiyama I."/>
            <person name="Ito T."/>
            <person name="Fujiyama A."/>
            <person name="Inagaki F."/>
            <person name="Takami H."/>
        </authorList>
    </citation>
    <scope>NUCLEOTIDE SEQUENCE</scope>
    <source>
        <strain evidence="1">Expedition CK06-06</strain>
    </source>
</reference>
<accession>X1I434</accession>
<sequence>MRKNGSKRYPRTCPVCGLVWFTPFMDPRLTCGKKECRQE</sequence>